<dbReference type="InterPro" id="IPR016435">
    <property type="entry name" value="DPH1/DPH2"/>
</dbReference>
<dbReference type="SFLD" id="SFLDS00032">
    <property type="entry name" value="Radical_SAM_3-amino-3-carboxyp"/>
    <property type="match status" value="1"/>
</dbReference>
<gene>
    <name evidence="6" type="ORF">RFULGI_LOCUS10523</name>
</gene>
<dbReference type="Pfam" id="PF01866">
    <property type="entry name" value="Diphthamide_syn"/>
    <property type="match status" value="2"/>
</dbReference>
<accession>A0A9N9N633</accession>
<keyword evidence="7" id="KW-1185">Reference proteome</keyword>
<dbReference type="OrthoDB" id="1649088at2759"/>
<sequence length="210" mass="24099">MQTQAVKKHLESDYSLFVPQSKPLSPGEILGCTSPKLGEQDALIYDPYSKKFTRERYDHADMYALRKHAIDLAKKAKKFGLILGTLGRQGSPKVMEVFKNKDSLNVAAKFIFEQYLEEKIRSRGLDYICILLSEIFPNKLEQFQDIDAWIQIACPRLSIDWGYAFSKPLLTPYEASVVLDEVDWQPTYPMDFYANDSLGPWTPNYGKGKR</sequence>
<comment type="similarity">
    <text evidence="1">Belongs to the DPH1/DPH2 family. DPH1 subfamily.</text>
</comment>
<dbReference type="PIRSF" id="PIRSF004967">
    <property type="entry name" value="DPH1"/>
    <property type="match status" value="1"/>
</dbReference>
<proteinExistence type="inferred from homology"/>
<dbReference type="EMBL" id="CAJVPZ010020957">
    <property type="protein sequence ID" value="CAG8703825.1"/>
    <property type="molecule type" value="Genomic_DNA"/>
</dbReference>
<protein>
    <recommendedName>
        <fullName evidence="2">2-(3-amino-3-carboxypropyl)histidine synthase subunit 1</fullName>
    </recommendedName>
    <alternativeName>
        <fullName evidence="4">Diphthamide biosynthesis protein 1</fullName>
    </alternativeName>
    <alternativeName>
        <fullName evidence="5">Diphtheria toxin resistance protein 1</fullName>
    </alternativeName>
    <alternativeName>
        <fullName evidence="3">S-adenosyl-L-methionine:L-histidine 3-amino-3-carboxypropyltransferase 1</fullName>
    </alternativeName>
</protein>
<dbReference type="Gene3D" id="3.40.50.11860">
    <property type="entry name" value="Diphthamide synthesis DPH1/DPH2 domain 3"/>
    <property type="match status" value="1"/>
</dbReference>
<dbReference type="PANTHER" id="PTHR10762:SF1">
    <property type="entry name" value="2-(3-AMINO-3-CARBOXYPROPYL)HISTIDINE SYNTHASE SUBUNIT 1"/>
    <property type="match status" value="1"/>
</dbReference>
<name>A0A9N9N633_9GLOM</name>
<evidence type="ECO:0000256" key="1">
    <source>
        <dbReference type="ARBA" id="ARBA00010173"/>
    </source>
</evidence>
<dbReference type="GO" id="GO:0090560">
    <property type="term" value="F:2-(3-amino-3-carboxypropyl)histidine synthase activity"/>
    <property type="evidence" value="ECO:0007669"/>
    <property type="project" value="InterPro"/>
</dbReference>
<dbReference type="PANTHER" id="PTHR10762">
    <property type="entry name" value="DIPHTHAMIDE BIOSYNTHESIS PROTEIN"/>
    <property type="match status" value="1"/>
</dbReference>
<dbReference type="InterPro" id="IPR035435">
    <property type="entry name" value="DPH1/DPH2_euk_archaea"/>
</dbReference>
<dbReference type="Gene3D" id="3.40.50.11850">
    <property type="entry name" value="Diphthamide synthesis DPH1/DPH2 domain 2"/>
    <property type="match status" value="2"/>
</dbReference>
<evidence type="ECO:0000256" key="3">
    <source>
        <dbReference type="ARBA" id="ARBA00031690"/>
    </source>
</evidence>
<dbReference type="GO" id="GO:0017183">
    <property type="term" value="P:protein histidyl modification to diphthamide"/>
    <property type="evidence" value="ECO:0007669"/>
    <property type="project" value="InterPro"/>
</dbReference>
<evidence type="ECO:0000256" key="2">
    <source>
        <dbReference type="ARBA" id="ARBA00021915"/>
    </source>
</evidence>
<dbReference type="InterPro" id="IPR042265">
    <property type="entry name" value="DPH1/DPH2_3"/>
</dbReference>
<evidence type="ECO:0000313" key="6">
    <source>
        <dbReference type="EMBL" id="CAG8703825.1"/>
    </source>
</evidence>
<dbReference type="Proteomes" id="UP000789396">
    <property type="component" value="Unassembled WGS sequence"/>
</dbReference>
<dbReference type="AlphaFoldDB" id="A0A9N9N633"/>
<reference evidence="6" key="1">
    <citation type="submission" date="2021-06" db="EMBL/GenBank/DDBJ databases">
        <authorList>
            <person name="Kallberg Y."/>
            <person name="Tangrot J."/>
            <person name="Rosling A."/>
        </authorList>
    </citation>
    <scope>NUCLEOTIDE SEQUENCE</scope>
    <source>
        <strain evidence="6">IN212</strain>
    </source>
</reference>
<organism evidence="6 7">
    <name type="scientific">Racocetra fulgida</name>
    <dbReference type="NCBI Taxonomy" id="60492"/>
    <lineage>
        <taxon>Eukaryota</taxon>
        <taxon>Fungi</taxon>
        <taxon>Fungi incertae sedis</taxon>
        <taxon>Mucoromycota</taxon>
        <taxon>Glomeromycotina</taxon>
        <taxon>Glomeromycetes</taxon>
        <taxon>Diversisporales</taxon>
        <taxon>Gigasporaceae</taxon>
        <taxon>Racocetra</taxon>
    </lineage>
</organism>
<evidence type="ECO:0000256" key="4">
    <source>
        <dbReference type="ARBA" id="ARBA00032574"/>
    </source>
</evidence>
<evidence type="ECO:0000313" key="7">
    <source>
        <dbReference type="Proteomes" id="UP000789396"/>
    </source>
</evidence>
<evidence type="ECO:0000256" key="5">
    <source>
        <dbReference type="ARBA" id="ARBA00032789"/>
    </source>
</evidence>
<dbReference type="NCBIfam" id="TIGR00322">
    <property type="entry name" value="diphth2_R"/>
    <property type="match status" value="1"/>
</dbReference>
<comment type="caution">
    <text evidence="6">The sequence shown here is derived from an EMBL/GenBank/DDBJ whole genome shotgun (WGS) entry which is preliminary data.</text>
</comment>
<dbReference type="InterPro" id="IPR042264">
    <property type="entry name" value="DPH1/DPH2_2"/>
</dbReference>